<dbReference type="PANTHER" id="PTHR24171">
    <property type="entry name" value="ANKYRIN REPEAT DOMAIN-CONTAINING PROTEIN 39-RELATED"/>
    <property type="match status" value="1"/>
</dbReference>
<keyword evidence="2 3" id="KW-0040">ANK repeat</keyword>
<evidence type="ECO:0000313" key="5">
    <source>
        <dbReference type="EMBL" id="CBN77374.1"/>
    </source>
</evidence>
<dbReference type="Pfam" id="PF12796">
    <property type="entry name" value="Ank_2"/>
    <property type="match status" value="1"/>
</dbReference>
<proteinExistence type="predicted"/>
<dbReference type="PROSITE" id="PS50088">
    <property type="entry name" value="ANK_REPEAT"/>
    <property type="match status" value="1"/>
</dbReference>
<gene>
    <name evidence="5" type="ORF">Esi_0053_0060</name>
</gene>
<feature type="compositionally biased region" description="Low complexity" evidence="4">
    <location>
        <begin position="173"/>
        <end position="182"/>
    </location>
</feature>
<feature type="repeat" description="ANK" evidence="3">
    <location>
        <begin position="88"/>
        <end position="120"/>
    </location>
</feature>
<dbReference type="InterPro" id="IPR036770">
    <property type="entry name" value="Ankyrin_rpt-contain_sf"/>
</dbReference>
<evidence type="ECO:0000256" key="4">
    <source>
        <dbReference type="SAM" id="MobiDB-lite"/>
    </source>
</evidence>
<evidence type="ECO:0000313" key="6">
    <source>
        <dbReference type="Proteomes" id="UP000002630"/>
    </source>
</evidence>
<accession>D8LPR9</accession>
<dbReference type="AlphaFoldDB" id="D8LPR9"/>
<name>D8LPR9_ECTSI</name>
<organism evidence="5 6">
    <name type="scientific">Ectocarpus siliculosus</name>
    <name type="common">Brown alga</name>
    <name type="synonym">Conferva siliculosa</name>
    <dbReference type="NCBI Taxonomy" id="2880"/>
    <lineage>
        <taxon>Eukaryota</taxon>
        <taxon>Sar</taxon>
        <taxon>Stramenopiles</taxon>
        <taxon>Ochrophyta</taxon>
        <taxon>PX clade</taxon>
        <taxon>Phaeophyceae</taxon>
        <taxon>Ectocarpales</taxon>
        <taxon>Ectocarpaceae</taxon>
        <taxon>Ectocarpus</taxon>
    </lineage>
</organism>
<dbReference type="InParanoid" id="D8LPR9"/>
<feature type="compositionally biased region" description="Polar residues" evidence="4">
    <location>
        <begin position="159"/>
        <end position="170"/>
    </location>
</feature>
<reference evidence="5 6" key="1">
    <citation type="journal article" date="2010" name="Nature">
        <title>The Ectocarpus genome and the independent evolution of multicellularity in brown algae.</title>
        <authorList>
            <person name="Cock J.M."/>
            <person name="Sterck L."/>
            <person name="Rouze P."/>
            <person name="Scornet D."/>
            <person name="Allen A.E."/>
            <person name="Amoutzias G."/>
            <person name="Anthouard V."/>
            <person name="Artiguenave F."/>
            <person name="Aury J.M."/>
            <person name="Badger J.H."/>
            <person name="Beszteri B."/>
            <person name="Billiau K."/>
            <person name="Bonnet E."/>
            <person name="Bothwell J.H."/>
            <person name="Bowler C."/>
            <person name="Boyen C."/>
            <person name="Brownlee C."/>
            <person name="Carrano C.J."/>
            <person name="Charrier B."/>
            <person name="Cho G.Y."/>
            <person name="Coelho S.M."/>
            <person name="Collen J."/>
            <person name="Corre E."/>
            <person name="Da Silva C."/>
            <person name="Delage L."/>
            <person name="Delaroque N."/>
            <person name="Dittami S.M."/>
            <person name="Doulbeau S."/>
            <person name="Elias M."/>
            <person name="Farnham G."/>
            <person name="Gachon C.M."/>
            <person name="Gschloessl B."/>
            <person name="Heesch S."/>
            <person name="Jabbari K."/>
            <person name="Jubin C."/>
            <person name="Kawai H."/>
            <person name="Kimura K."/>
            <person name="Kloareg B."/>
            <person name="Kupper F.C."/>
            <person name="Lang D."/>
            <person name="Le Bail A."/>
            <person name="Leblanc C."/>
            <person name="Lerouge P."/>
            <person name="Lohr M."/>
            <person name="Lopez P.J."/>
            <person name="Martens C."/>
            <person name="Maumus F."/>
            <person name="Michel G."/>
            <person name="Miranda-Saavedra D."/>
            <person name="Morales J."/>
            <person name="Moreau H."/>
            <person name="Motomura T."/>
            <person name="Nagasato C."/>
            <person name="Napoli C.A."/>
            <person name="Nelson D.R."/>
            <person name="Nyvall-Collen P."/>
            <person name="Peters A.F."/>
            <person name="Pommier C."/>
            <person name="Potin P."/>
            <person name="Poulain J."/>
            <person name="Quesneville H."/>
            <person name="Read B."/>
            <person name="Rensing S.A."/>
            <person name="Ritter A."/>
            <person name="Rousvoal S."/>
            <person name="Samanta M."/>
            <person name="Samson G."/>
            <person name="Schroeder D.C."/>
            <person name="Segurens B."/>
            <person name="Strittmatter M."/>
            <person name="Tonon T."/>
            <person name="Tregear J.W."/>
            <person name="Valentin K."/>
            <person name="von Dassow P."/>
            <person name="Yamagishi T."/>
            <person name="Van de Peer Y."/>
            <person name="Wincker P."/>
        </authorList>
    </citation>
    <scope>NUCLEOTIDE SEQUENCE [LARGE SCALE GENOMIC DNA]</scope>
    <source>
        <strain evidence="6">Ec32 / CCAP1310/4</strain>
    </source>
</reference>
<evidence type="ECO:0000256" key="2">
    <source>
        <dbReference type="ARBA" id="ARBA00023043"/>
    </source>
</evidence>
<dbReference type="GO" id="GO:0085020">
    <property type="term" value="P:protein K6-linked ubiquitination"/>
    <property type="evidence" value="ECO:0007669"/>
    <property type="project" value="TreeGrafter"/>
</dbReference>
<feature type="region of interest" description="Disordered" evidence="4">
    <location>
        <begin position="144"/>
        <end position="305"/>
    </location>
</feature>
<keyword evidence="6" id="KW-1185">Reference proteome</keyword>
<dbReference type="OrthoDB" id="6781668at2759"/>
<dbReference type="PANTHER" id="PTHR24171:SF8">
    <property type="entry name" value="BRCA1-ASSOCIATED RING DOMAIN PROTEIN 1"/>
    <property type="match status" value="1"/>
</dbReference>
<dbReference type="SMART" id="SM00248">
    <property type="entry name" value="ANK"/>
    <property type="match status" value="2"/>
</dbReference>
<dbReference type="SUPFAM" id="SSF48403">
    <property type="entry name" value="Ankyrin repeat"/>
    <property type="match status" value="1"/>
</dbReference>
<evidence type="ECO:0000256" key="3">
    <source>
        <dbReference type="PROSITE-ProRule" id="PRU00023"/>
    </source>
</evidence>
<dbReference type="GO" id="GO:0004842">
    <property type="term" value="F:ubiquitin-protein transferase activity"/>
    <property type="evidence" value="ECO:0007669"/>
    <property type="project" value="TreeGrafter"/>
</dbReference>
<dbReference type="EMBL" id="FN648741">
    <property type="protein sequence ID" value="CBN77374.1"/>
    <property type="molecule type" value="Genomic_DNA"/>
</dbReference>
<dbReference type="InterPro" id="IPR002110">
    <property type="entry name" value="Ankyrin_rpt"/>
</dbReference>
<dbReference type="Proteomes" id="UP000002630">
    <property type="component" value="Linkage Group LG13"/>
</dbReference>
<sequence length="382" mass="39036">MPSARAVGPPPTVSSDVFEIVADGNADVLEDMIAFSGAQHMCELRSKKKEDYGRNLLHCAVASGQRPTLQVLLKHEAFDANQVDSVYTRSTPLMEAVKIGRLDLIECVIAAGARLNVQLKNNSGENAADVGANDVARESIRRLVSGEEAPGLPPKKHNSSSVRASQSGIKSNGRALYAAAPEAGGGGGLRPSQSGPVGSSSAGLRPSQSGHTTGSRPSQSGTPPGARSSQSAGRNPETRNSQHQHHSQSQATKRNHRPGSAATSPTPQPAPLTRHSSPGTRPGVMLGVLTGGGGSTAPTPEGGMAVAMAQGGAAAVVGEGVARGQEGQPTKPLLLPKVKGVVKSYAAIVGAADAKKNEEGMIRVRASSTPTSPTAHVQETPG</sequence>
<keyword evidence="1" id="KW-0677">Repeat</keyword>
<dbReference type="Gene3D" id="1.25.40.20">
    <property type="entry name" value="Ankyrin repeat-containing domain"/>
    <property type="match status" value="1"/>
</dbReference>
<dbReference type="EMBL" id="FN649738">
    <property type="protein sequence ID" value="CBN77374.1"/>
    <property type="molecule type" value="Genomic_DNA"/>
</dbReference>
<evidence type="ECO:0000256" key="1">
    <source>
        <dbReference type="ARBA" id="ARBA00022737"/>
    </source>
</evidence>
<feature type="compositionally biased region" description="Polar residues" evidence="4">
    <location>
        <begin position="191"/>
        <end position="233"/>
    </location>
</feature>
<protein>
    <submittedName>
        <fullName evidence="5">Ankyrin repeat protein</fullName>
    </submittedName>
</protein>